<proteinExistence type="predicted"/>
<sequence length="94" mass="11223">MKVRGLEELHKFIRKHNQAKGPLEAWYDEVCRANWKTPQDIRDRFNHVDFRPQNRVIFDIKGNTYRLVVQVIYIAGVVVVEKIGTHAEYDRWSL</sequence>
<reference evidence="1" key="1">
    <citation type="submission" date="2019-01" db="EMBL/GenBank/DDBJ databases">
        <authorList>
            <person name="Lista F."/>
            <person name="Anselmo A."/>
        </authorList>
    </citation>
    <scope>NUCLEOTIDE SEQUENCE</scope>
    <source>
        <strain evidence="1">5S</strain>
    </source>
</reference>
<dbReference type="RefSeq" id="WP_012967868.1">
    <property type="nucleotide sequence ID" value="NZ_JAALAM010000009.1"/>
</dbReference>
<dbReference type="GO" id="GO:0003723">
    <property type="term" value="F:RNA binding"/>
    <property type="evidence" value="ECO:0007669"/>
    <property type="project" value="InterPro"/>
</dbReference>
<accession>A0A483LB55</accession>
<organism evidence="1">
    <name type="scientific">Klebsiella pneumoniae</name>
    <dbReference type="NCBI Taxonomy" id="573"/>
    <lineage>
        <taxon>Bacteria</taxon>
        <taxon>Pseudomonadati</taxon>
        <taxon>Pseudomonadota</taxon>
        <taxon>Gammaproteobacteria</taxon>
        <taxon>Enterobacterales</taxon>
        <taxon>Enterobacteriaceae</taxon>
        <taxon>Klebsiella/Raoultella group</taxon>
        <taxon>Klebsiella</taxon>
        <taxon>Klebsiella pneumoniae complex</taxon>
    </lineage>
</organism>
<gene>
    <name evidence="1" type="ORF">ETE60_15380</name>
</gene>
<dbReference type="Pfam" id="PF09907">
    <property type="entry name" value="HigB_toxin"/>
    <property type="match status" value="1"/>
</dbReference>
<dbReference type="InterPro" id="IPR018669">
    <property type="entry name" value="Toxin_HigB"/>
</dbReference>
<name>A0A483LB55_KLEPN</name>
<dbReference type="EMBL" id="SDCR01000010">
    <property type="protein sequence ID" value="TCX72814.1"/>
    <property type="molecule type" value="Genomic_DNA"/>
</dbReference>
<dbReference type="AlphaFoldDB" id="A0A483LB55"/>
<dbReference type="GO" id="GO:0110001">
    <property type="term" value="C:toxin-antitoxin complex"/>
    <property type="evidence" value="ECO:0007669"/>
    <property type="project" value="InterPro"/>
</dbReference>
<dbReference type="GO" id="GO:0004519">
    <property type="term" value="F:endonuclease activity"/>
    <property type="evidence" value="ECO:0007669"/>
    <property type="project" value="InterPro"/>
</dbReference>
<protein>
    <submittedName>
        <fullName evidence="1">Type II toxin-antitoxin system HigB family toxin</fullName>
    </submittedName>
</protein>
<evidence type="ECO:0000313" key="1">
    <source>
        <dbReference type="EMBL" id="TCX72814.1"/>
    </source>
</evidence>
<comment type="caution">
    <text evidence="1">The sequence shown here is derived from an EMBL/GenBank/DDBJ whole genome shotgun (WGS) entry which is preliminary data.</text>
</comment>